<evidence type="ECO:0000256" key="8">
    <source>
        <dbReference type="RuleBase" id="RU000304"/>
    </source>
</evidence>
<keyword evidence="11" id="KW-1185">Reference proteome</keyword>
<comment type="similarity">
    <text evidence="8">Belongs to the protein kinase superfamily.</text>
</comment>
<dbReference type="GO" id="GO:0005524">
    <property type="term" value="F:ATP binding"/>
    <property type="evidence" value="ECO:0007669"/>
    <property type="project" value="UniProtKB-UniRule"/>
</dbReference>
<evidence type="ECO:0000256" key="7">
    <source>
        <dbReference type="PROSITE-ProRule" id="PRU10141"/>
    </source>
</evidence>
<evidence type="ECO:0000256" key="6">
    <source>
        <dbReference type="ARBA" id="ARBA00022840"/>
    </source>
</evidence>
<dbReference type="Gene3D" id="1.10.510.10">
    <property type="entry name" value="Transferase(Phosphotransferase) domain 1"/>
    <property type="match status" value="1"/>
</dbReference>
<evidence type="ECO:0000256" key="3">
    <source>
        <dbReference type="ARBA" id="ARBA00022679"/>
    </source>
</evidence>
<dbReference type="PROSITE" id="PS50011">
    <property type="entry name" value="PROTEIN_KINASE_DOM"/>
    <property type="match status" value="1"/>
</dbReference>
<reference evidence="10" key="1">
    <citation type="submission" date="2019-06" db="EMBL/GenBank/DDBJ databases">
        <authorList>
            <person name="Zheng W."/>
        </authorList>
    </citation>
    <scope>NUCLEOTIDE SEQUENCE</scope>
    <source>
        <strain evidence="10">QDHG01</strain>
    </source>
</reference>
<keyword evidence="6 7" id="KW-0067">ATP-binding</keyword>
<evidence type="ECO:0000259" key="9">
    <source>
        <dbReference type="PROSITE" id="PS50011"/>
    </source>
</evidence>
<keyword evidence="3" id="KW-0808">Transferase</keyword>
<protein>
    <recommendedName>
        <fullName evidence="9">Protein kinase domain-containing protein</fullName>
    </recommendedName>
</protein>
<dbReference type="PANTHER" id="PTHR24345">
    <property type="entry name" value="SERINE/THREONINE-PROTEIN KINASE PLK"/>
    <property type="match status" value="1"/>
</dbReference>
<dbReference type="GO" id="GO:0004674">
    <property type="term" value="F:protein serine/threonine kinase activity"/>
    <property type="evidence" value="ECO:0007669"/>
    <property type="project" value="UniProtKB-KW"/>
</dbReference>
<dbReference type="InterPro" id="IPR017441">
    <property type="entry name" value="Protein_kinase_ATP_BS"/>
</dbReference>
<gene>
    <name evidence="10" type="ORF">FGO68_gene4290</name>
</gene>
<dbReference type="InterPro" id="IPR011009">
    <property type="entry name" value="Kinase-like_dom_sf"/>
</dbReference>
<dbReference type="PROSITE" id="PS00108">
    <property type="entry name" value="PROTEIN_KINASE_ST"/>
    <property type="match status" value="1"/>
</dbReference>
<dbReference type="FunFam" id="1.10.510.10:FF:000571">
    <property type="entry name" value="Maternal embryonic leucine zipper kinase"/>
    <property type="match status" value="1"/>
</dbReference>
<evidence type="ECO:0000313" key="10">
    <source>
        <dbReference type="EMBL" id="TNV87229.1"/>
    </source>
</evidence>
<organism evidence="10 11">
    <name type="scientific">Halteria grandinella</name>
    <dbReference type="NCBI Taxonomy" id="5974"/>
    <lineage>
        <taxon>Eukaryota</taxon>
        <taxon>Sar</taxon>
        <taxon>Alveolata</taxon>
        <taxon>Ciliophora</taxon>
        <taxon>Intramacronucleata</taxon>
        <taxon>Spirotrichea</taxon>
        <taxon>Stichotrichia</taxon>
        <taxon>Sporadotrichida</taxon>
        <taxon>Halteriidae</taxon>
        <taxon>Halteria</taxon>
    </lineage>
</organism>
<dbReference type="AlphaFoldDB" id="A0A8J8T9G3"/>
<proteinExistence type="inferred from homology"/>
<comment type="subunit">
    <text evidence="1">Monomer.</text>
</comment>
<comment type="caution">
    <text evidence="10">The sequence shown here is derived from an EMBL/GenBank/DDBJ whole genome shotgun (WGS) entry which is preliminary data.</text>
</comment>
<keyword evidence="2 8" id="KW-0723">Serine/threonine-protein kinase</keyword>
<feature type="binding site" evidence="7">
    <location>
        <position position="98"/>
    </location>
    <ligand>
        <name>ATP</name>
        <dbReference type="ChEBI" id="CHEBI:30616"/>
    </ligand>
</feature>
<evidence type="ECO:0000256" key="4">
    <source>
        <dbReference type="ARBA" id="ARBA00022741"/>
    </source>
</evidence>
<dbReference type="Proteomes" id="UP000785679">
    <property type="component" value="Unassembled WGS sequence"/>
</dbReference>
<dbReference type="EMBL" id="RRYP01000558">
    <property type="protein sequence ID" value="TNV87229.1"/>
    <property type="molecule type" value="Genomic_DNA"/>
</dbReference>
<dbReference type="SMART" id="SM00220">
    <property type="entry name" value="S_TKc"/>
    <property type="match status" value="1"/>
</dbReference>
<dbReference type="SUPFAM" id="SSF56112">
    <property type="entry name" value="Protein kinase-like (PK-like)"/>
    <property type="match status" value="1"/>
</dbReference>
<dbReference type="Pfam" id="PF00069">
    <property type="entry name" value="Pkinase"/>
    <property type="match status" value="1"/>
</dbReference>
<feature type="domain" description="Protein kinase" evidence="9">
    <location>
        <begin position="68"/>
        <end position="337"/>
    </location>
</feature>
<dbReference type="InterPro" id="IPR000719">
    <property type="entry name" value="Prot_kinase_dom"/>
</dbReference>
<evidence type="ECO:0000256" key="5">
    <source>
        <dbReference type="ARBA" id="ARBA00022777"/>
    </source>
</evidence>
<sequence length="340" mass="39235">MQIPKQRGSGEVPVKQPKKKYLIKIDVNNLAKRKFYIKNLEKANDFLRKLQEGKEVLKLRPLFNDRYFLGNEILGEGAFGKVYSGRDLRHQGQKVAVKVIETKKMTEREIRYIRDEVETLRVMSDADGASKGIVRLMDVFEESQTIKLVQEFIEGNTLFRWVIGTHKANNFSEQLSRIMFSKIIKSLQYLHKHGLLHRDIKLENILLKPNPLCPTKFDPILIDFGLSTCLLSGQKRRELVGSVAFISPEIASDQSHDFSTDVWSMGIVLYALLTGRLPFLAAEREITLKCIQEKEINYDQPCWQQVSAEAKDLVKKMLRKNPRERATIADICSHAWFKQV</sequence>
<dbReference type="GO" id="GO:0005634">
    <property type="term" value="C:nucleus"/>
    <property type="evidence" value="ECO:0007669"/>
    <property type="project" value="TreeGrafter"/>
</dbReference>
<dbReference type="PANTHER" id="PTHR24345:SF91">
    <property type="entry name" value="SERINE_THREONINE-PROTEIN KINASE PLK4"/>
    <property type="match status" value="1"/>
</dbReference>
<keyword evidence="5" id="KW-0418">Kinase</keyword>
<evidence type="ECO:0000256" key="2">
    <source>
        <dbReference type="ARBA" id="ARBA00022527"/>
    </source>
</evidence>
<evidence type="ECO:0000313" key="11">
    <source>
        <dbReference type="Proteomes" id="UP000785679"/>
    </source>
</evidence>
<dbReference type="OrthoDB" id="248923at2759"/>
<dbReference type="InterPro" id="IPR008271">
    <property type="entry name" value="Ser/Thr_kinase_AS"/>
</dbReference>
<accession>A0A8J8T9G3</accession>
<dbReference type="PROSITE" id="PS00107">
    <property type="entry name" value="PROTEIN_KINASE_ATP"/>
    <property type="match status" value="1"/>
</dbReference>
<keyword evidence="4 7" id="KW-0547">Nucleotide-binding</keyword>
<evidence type="ECO:0000256" key="1">
    <source>
        <dbReference type="ARBA" id="ARBA00011245"/>
    </source>
</evidence>
<name>A0A8J8T9G3_HALGN</name>